<dbReference type="EMBL" id="LNYU01000091">
    <property type="protein sequence ID" value="KTD53721.1"/>
    <property type="molecule type" value="Genomic_DNA"/>
</dbReference>
<dbReference type="RefSeq" id="WP_058515997.1">
    <property type="nucleotide sequence ID" value="NZ_CAAAIH010000008.1"/>
</dbReference>
<reference evidence="1 2" key="1">
    <citation type="submission" date="2015-11" db="EMBL/GenBank/DDBJ databases">
        <title>Genomic analysis of 38 Legionella species identifies large and diverse effector repertoires.</title>
        <authorList>
            <person name="Burstein D."/>
            <person name="Amaro F."/>
            <person name="Zusman T."/>
            <person name="Lifshitz Z."/>
            <person name="Cohen O."/>
            <person name="Gilbert J.A."/>
            <person name="Pupko T."/>
            <person name="Shuman H.A."/>
            <person name="Segal G."/>
        </authorList>
    </citation>
    <scope>NUCLEOTIDE SEQUENCE [LARGE SCALE GENOMIC DNA]</scope>
    <source>
        <strain evidence="1 2">SC-63-C7</strain>
    </source>
</reference>
<gene>
    <name evidence="1" type="ORF">Lsan_4131</name>
</gene>
<dbReference type="OrthoDB" id="5652699at2"/>
<keyword evidence="2" id="KW-1185">Reference proteome</keyword>
<dbReference type="Proteomes" id="UP000054703">
    <property type="component" value="Unassembled WGS sequence"/>
</dbReference>
<evidence type="ECO:0000313" key="1">
    <source>
        <dbReference type="EMBL" id="KTD53721.1"/>
    </source>
</evidence>
<organism evidence="1 2">
    <name type="scientific">Legionella santicrucis</name>
    <dbReference type="NCBI Taxonomy" id="45074"/>
    <lineage>
        <taxon>Bacteria</taxon>
        <taxon>Pseudomonadati</taxon>
        <taxon>Pseudomonadota</taxon>
        <taxon>Gammaproteobacteria</taxon>
        <taxon>Legionellales</taxon>
        <taxon>Legionellaceae</taxon>
        <taxon>Legionella</taxon>
    </lineage>
</organism>
<proteinExistence type="predicted"/>
<dbReference type="AlphaFoldDB" id="A0A0W0Y9R7"/>
<accession>A0A0W0Y9R7</accession>
<evidence type="ECO:0000313" key="2">
    <source>
        <dbReference type="Proteomes" id="UP000054703"/>
    </source>
</evidence>
<name>A0A0W0Y9R7_9GAMM</name>
<protein>
    <submittedName>
        <fullName evidence="1">Uncharacterized protein</fullName>
    </submittedName>
</protein>
<comment type="caution">
    <text evidence="1">The sequence shown here is derived from an EMBL/GenBank/DDBJ whole genome shotgun (WGS) entry which is preliminary data.</text>
</comment>
<sequence>MLFPSYLNALNQYIDFTQLKLCARLAENAFRFEVVNQNLLNELRGSLLRTLDEISQVQTTPQSIYGMLSHYALRFFNFHEIKGILKYRSSQELQDIKNTLIGALQGLAEDFPILDVDPIDLSPIDNNEVCFTSLMGRKYRLVNIVD</sequence>